<proteinExistence type="predicted"/>
<feature type="domain" description="Glycosyl transferase family 1" evidence="1">
    <location>
        <begin position="225"/>
        <end position="394"/>
    </location>
</feature>
<accession>A0ABW3IZX8</accession>
<sequence length="419" mass="47925">MRVLWFTNTPSLYENDNHAYYGGGWIESLEQLVSQSSKVELGISFFHPKDLKKVKKNSTTYYPILRKSAKKTPLKYIINNWSGKIENSEYNLQIKKVIEDFKPDIIHVFGTEGMFTSIQTETVIPVVIHLQGLLNPIVNAYFPPSQSKLDFLFNLSFFKNNLLGQSHFFSLKRLRKQAIREENNLKIAQFIMGRTSWDKALVRLYAPKAQYFHIDEVLRLPFYDQNERINLDSNTINLVSTLSSTIYKGIDVVLNTAKLLHGKTDIKFKWRIIGIDDTDKLLRHFEKKTGINHKHINIECIGRKSPNDLISILEQSDLFIHPSYIDNSPNSVCEAQILGIPVVACNVGGISSLIKNGTTGTLFPSNGIYELTAIVQDYISNPKKYFNIAEKAKQEAIIRHDKETIFSDLLACYNKILSN</sequence>
<dbReference type="RefSeq" id="WP_379754245.1">
    <property type="nucleotide sequence ID" value="NZ_JBHSYB010000012.1"/>
</dbReference>
<dbReference type="PANTHER" id="PTHR45947">
    <property type="entry name" value="SULFOQUINOVOSYL TRANSFERASE SQD2"/>
    <property type="match status" value="1"/>
</dbReference>
<evidence type="ECO:0000313" key="3">
    <source>
        <dbReference type="Proteomes" id="UP001597051"/>
    </source>
</evidence>
<protein>
    <submittedName>
        <fullName evidence="2">Glycosyltransferase family 4 protein</fullName>
        <ecNumber evidence="2">2.4.-.-</ecNumber>
    </submittedName>
</protein>
<evidence type="ECO:0000259" key="1">
    <source>
        <dbReference type="Pfam" id="PF00534"/>
    </source>
</evidence>
<dbReference type="SUPFAM" id="SSF53756">
    <property type="entry name" value="UDP-Glycosyltransferase/glycogen phosphorylase"/>
    <property type="match status" value="1"/>
</dbReference>
<keyword evidence="2" id="KW-0808">Transferase</keyword>
<keyword evidence="2" id="KW-0328">Glycosyltransferase</keyword>
<dbReference type="Proteomes" id="UP001597051">
    <property type="component" value="Unassembled WGS sequence"/>
</dbReference>
<organism evidence="2 3">
    <name type="scientific">Flavobacterium myungsuense</name>
    <dbReference type="NCBI Taxonomy" id="651823"/>
    <lineage>
        <taxon>Bacteria</taxon>
        <taxon>Pseudomonadati</taxon>
        <taxon>Bacteroidota</taxon>
        <taxon>Flavobacteriia</taxon>
        <taxon>Flavobacteriales</taxon>
        <taxon>Flavobacteriaceae</taxon>
        <taxon>Flavobacterium</taxon>
    </lineage>
</organism>
<dbReference type="Pfam" id="PF00534">
    <property type="entry name" value="Glycos_transf_1"/>
    <property type="match status" value="1"/>
</dbReference>
<dbReference type="InterPro" id="IPR050194">
    <property type="entry name" value="Glycosyltransferase_grp1"/>
</dbReference>
<dbReference type="PANTHER" id="PTHR45947:SF3">
    <property type="entry name" value="SULFOQUINOVOSYL TRANSFERASE SQD2"/>
    <property type="match status" value="1"/>
</dbReference>
<evidence type="ECO:0000313" key="2">
    <source>
        <dbReference type="EMBL" id="MFD0983649.1"/>
    </source>
</evidence>
<name>A0ABW3IZX8_9FLAO</name>
<dbReference type="GO" id="GO:0016757">
    <property type="term" value="F:glycosyltransferase activity"/>
    <property type="evidence" value="ECO:0007669"/>
    <property type="project" value="UniProtKB-KW"/>
</dbReference>
<gene>
    <name evidence="2" type="ORF">ACFQ0S_04070</name>
</gene>
<dbReference type="Gene3D" id="3.40.50.2000">
    <property type="entry name" value="Glycogen Phosphorylase B"/>
    <property type="match status" value="2"/>
</dbReference>
<comment type="caution">
    <text evidence="2">The sequence shown here is derived from an EMBL/GenBank/DDBJ whole genome shotgun (WGS) entry which is preliminary data.</text>
</comment>
<keyword evidence="3" id="KW-1185">Reference proteome</keyword>
<dbReference type="EMBL" id="JBHTIZ010000011">
    <property type="protein sequence ID" value="MFD0983649.1"/>
    <property type="molecule type" value="Genomic_DNA"/>
</dbReference>
<dbReference type="InterPro" id="IPR001296">
    <property type="entry name" value="Glyco_trans_1"/>
</dbReference>
<dbReference type="EC" id="2.4.-.-" evidence="2"/>
<reference evidence="3" key="1">
    <citation type="journal article" date="2019" name="Int. J. Syst. Evol. Microbiol.">
        <title>The Global Catalogue of Microorganisms (GCM) 10K type strain sequencing project: providing services to taxonomists for standard genome sequencing and annotation.</title>
        <authorList>
            <consortium name="The Broad Institute Genomics Platform"/>
            <consortium name="The Broad Institute Genome Sequencing Center for Infectious Disease"/>
            <person name="Wu L."/>
            <person name="Ma J."/>
        </authorList>
    </citation>
    <scope>NUCLEOTIDE SEQUENCE [LARGE SCALE GENOMIC DNA]</scope>
    <source>
        <strain evidence="3">CECT 7649</strain>
    </source>
</reference>
<dbReference type="CDD" id="cd03801">
    <property type="entry name" value="GT4_PimA-like"/>
    <property type="match status" value="1"/>
</dbReference>